<dbReference type="InterPro" id="IPR001849">
    <property type="entry name" value="PH_domain"/>
</dbReference>
<dbReference type="EMBL" id="CAADRA010005426">
    <property type="protein sequence ID" value="VFT89716.1"/>
    <property type="molecule type" value="Genomic_DNA"/>
</dbReference>
<dbReference type="InterPro" id="IPR011993">
    <property type="entry name" value="PH-like_dom_sf"/>
</dbReference>
<evidence type="ECO:0000259" key="1">
    <source>
        <dbReference type="PROSITE" id="PS50003"/>
    </source>
</evidence>
<dbReference type="SUPFAM" id="SSF50729">
    <property type="entry name" value="PH domain-like"/>
    <property type="match status" value="1"/>
</dbReference>
<protein>
    <submittedName>
        <fullName evidence="3">Aste57867_12869 protein</fullName>
    </submittedName>
</protein>
<dbReference type="AlphaFoldDB" id="A0A485KWP0"/>
<evidence type="ECO:0000313" key="3">
    <source>
        <dbReference type="EMBL" id="VFT89716.1"/>
    </source>
</evidence>
<name>A0A485KWP0_9STRA</name>
<dbReference type="EMBL" id="VJMH01005405">
    <property type="protein sequence ID" value="KAF0696372.1"/>
    <property type="molecule type" value="Genomic_DNA"/>
</dbReference>
<sequence length="135" mass="14970">MMPIQAGHVLLPRATGAFAFGPQWKARYATLTSSGHLQLFAHKDGRQKHALDLSTCTLQALDLLPWSSLHVNQAPQWLFGIHTSATDCFFMAFESEAEMQAWIRAVSIVLVGNERRNDQDRVVAACTSRTTQVAC</sequence>
<dbReference type="Proteomes" id="UP000332933">
    <property type="component" value="Unassembled WGS sequence"/>
</dbReference>
<proteinExistence type="predicted"/>
<evidence type="ECO:0000313" key="4">
    <source>
        <dbReference type="Proteomes" id="UP000332933"/>
    </source>
</evidence>
<reference evidence="2" key="2">
    <citation type="submission" date="2019-06" db="EMBL/GenBank/DDBJ databases">
        <title>Genomics analysis of Aphanomyces spp. identifies a new class of oomycete effector associated with host adaptation.</title>
        <authorList>
            <person name="Gaulin E."/>
        </authorList>
    </citation>
    <scope>NUCLEOTIDE SEQUENCE</scope>
    <source>
        <strain evidence="2">CBS 578.67</strain>
    </source>
</reference>
<dbReference type="Gene3D" id="2.30.29.30">
    <property type="entry name" value="Pleckstrin-homology domain (PH domain)/Phosphotyrosine-binding domain (PTB)"/>
    <property type="match status" value="1"/>
</dbReference>
<dbReference type="Pfam" id="PF00169">
    <property type="entry name" value="PH"/>
    <property type="match status" value="1"/>
</dbReference>
<dbReference type="CDD" id="cd00821">
    <property type="entry name" value="PH"/>
    <property type="match status" value="1"/>
</dbReference>
<keyword evidence="4" id="KW-1185">Reference proteome</keyword>
<accession>A0A485KWP0</accession>
<dbReference type="SMART" id="SM00233">
    <property type="entry name" value="PH"/>
    <property type="match status" value="1"/>
</dbReference>
<feature type="domain" description="PH" evidence="1">
    <location>
        <begin position="2"/>
        <end position="111"/>
    </location>
</feature>
<dbReference type="PROSITE" id="PS50003">
    <property type="entry name" value="PH_DOMAIN"/>
    <property type="match status" value="1"/>
</dbReference>
<reference evidence="3 4" key="1">
    <citation type="submission" date="2019-03" db="EMBL/GenBank/DDBJ databases">
        <authorList>
            <person name="Gaulin E."/>
            <person name="Dumas B."/>
        </authorList>
    </citation>
    <scope>NUCLEOTIDE SEQUENCE [LARGE SCALE GENOMIC DNA]</scope>
    <source>
        <strain evidence="3">CBS 568.67</strain>
    </source>
</reference>
<organism evidence="3 4">
    <name type="scientific">Aphanomyces stellatus</name>
    <dbReference type="NCBI Taxonomy" id="120398"/>
    <lineage>
        <taxon>Eukaryota</taxon>
        <taxon>Sar</taxon>
        <taxon>Stramenopiles</taxon>
        <taxon>Oomycota</taxon>
        <taxon>Saprolegniomycetes</taxon>
        <taxon>Saprolegniales</taxon>
        <taxon>Verrucalvaceae</taxon>
        <taxon>Aphanomyces</taxon>
    </lineage>
</organism>
<evidence type="ECO:0000313" key="2">
    <source>
        <dbReference type="EMBL" id="KAF0696372.1"/>
    </source>
</evidence>
<gene>
    <name evidence="3" type="primary">Aste57867_12869</name>
    <name evidence="2" type="ORF">As57867_012821</name>
    <name evidence="3" type="ORF">ASTE57867_12869</name>
</gene>